<evidence type="ECO:0000256" key="13">
    <source>
        <dbReference type="ARBA" id="ARBA00079656"/>
    </source>
</evidence>
<dbReference type="GeneID" id="103481958"/>
<keyword evidence="5 15" id="KW-0812">Transmembrane</keyword>
<feature type="region of interest" description="Disordered" evidence="14">
    <location>
        <begin position="593"/>
        <end position="640"/>
    </location>
</feature>
<dbReference type="Pfam" id="PF07690">
    <property type="entry name" value="MFS_1"/>
    <property type="match status" value="1"/>
</dbReference>
<dbReference type="SUPFAM" id="SSF103473">
    <property type="entry name" value="MFS general substrate transporter"/>
    <property type="match status" value="1"/>
</dbReference>
<evidence type="ECO:0000256" key="14">
    <source>
        <dbReference type="SAM" id="MobiDB-lite"/>
    </source>
</evidence>
<evidence type="ECO:0000256" key="6">
    <source>
        <dbReference type="ARBA" id="ARBA00022989"/>
    </source>
</evidence>
<comment type="function">
    <text evidence="9">Monocarboxylate transporter selective for taurine. May associate with BSG/CD147 or EMB/GP70 ancillary proteins to mediate facilitative efflux or influx of taurine across the plasma membrane. The transport is pH- and sodium-independent. Rather low-affinity, is likely effective for taurine transport in tissues where taurine is present at high concentrations.</text>
</comment>
<feature type="transmembrane region" description="Helical" evidence="15">
    <location>
        <begin position="463"/>
        <end position="480"/>
    </location>
</feature>
<comment type="catalytic activity">
    <reaction evidence="8">
        <text>taurine(out) = taurine(in)</text>
        <dbReference type="Rhea" id="RHEA:66328"/>
        <dbReference type="ChEBI" id="CHEBI:507393"/>
    </reaction>
    <physiologicalReaction direction="left-to-right" evidence="8">
        <dbReference type="Rhea" id="RHEA:66329"/>
    </physiologicalReaction>
    <physiologicalReaction direction="right-to-left" evidence="8">
        <dbReference type="Rhea" id="RHEA:66330"/>
    </physiologicalReaction>
</comment>
<feature type="transmembrane region" description="Helical" evidence="15">
    <location>
        <begin position="93"/>
        <end position="112"/>
    </location>
</feature>
<dbReference type="GO" id="GO:0008028">
    <property type="term" value="F:monocarboxylic acid transmembrane transporter activity"/>
    <property type="evidence" value="ECO:0007669"/>
    <property type="project" value="TreeGrafter"/>
</dbReference>
<dbReference type="AlphaFoldDB" id="A0A3P9Q527"/>
<evidence type="ECO:0000256" key="10">
    <source>
        <dbReference type="ARBA" id="ARBA00064033"/>
    </source>
</evidence>
<dbReference type="KEGG" id="pret:103481958"/>
<evidence type="ECO:0000313" key="17">
    <source>
        <dbReference type="Ensembl" id="ENSPREP00000029109.1"/>
    </source>
</evidence>
<dbReference type="InterPro" id="IPR030766">
    <property type="entry name" value="MCT7"/>
</dbReference>
<feature type="transmembrane region" description="Helical" evidence="15">
    <location>
        <begin position="394"/>
        <end position="416"/>
    </location>
</feature>
<evidence type="ECO:0000256" key="7">
    <source>
        <dbReference type="ARBA" id="ARBA00023136"/>
    </source>
</evidence>
<evidence type="ECO:0000256" key="2">
    <source>
        <dbReference type="ARBA" id="ARBA00022448"/>
    </source>
</evidence>
<evidence type="ECO:0000256" key="3">
    <source>
        <dbReference type="ARBA" id="ARBA00022475"/>
    </source>
</evidence>
<evidence type="ECO:0000256" key="8">
    <source>
        <dbReference type="ARBA" id="ARBA00050472"/>
    </source>
</evidence>
<sequence>MNVTVWHTQHACSRGSRVSVDKCLREHVAHVQYVGYPAVVRRWKTVETVAATPVKNGLISAEISISQSMGLCRAKVTQFLGAKQYSKAPDGGWGWVVAVVFFLVEMFTYGIIKSFGIFLQDMMEEFGETNSRVSWIISICVFVMTFNSPLSSVMMNRFGFQFVVMIGGLLISTGTITTSFTSSLNQIYITYGLVTGLGYCLTFLPTVTILSMYFSRRRSLVTALASTGESLAMSALAPGFSVLRDKIGWRRTMAVIGALQSIIIVCGALLRPIIIKPRLSQSQNIETSSPKELEALKTQENIDSLVLENFETTNGVLSLKDTCTPEENTSLDKETKLETAPNSLEKNKEPETEIHNKDDEKTMDQGEERNSGCTKQSAANSRLLDFSILKDCSFVLYSLFGLFATLGFFAPSLYIIELSVSRGMEREQATYMLSIMAVAEIFGRFVIGWVLSQNVFRTRKLQVLLVCVIMMTVDLVGFTLVTNFYTLALCCIVYGFFMGTLACTHIPMLAEDEVVGVERMSSAAGVYVFIQSFAGLAGPPLGGVLVDVTKNYGAAFYSCAVGMGLSAVFLGFVRPAKKGLPCRRRSPKCSAVEHERNPGYKEVSGEEKPDQTHTAHDDCSEIEDKRDVSQEGVKEVTTQY</sequence>
<dbReference type="OMA" id="CAVYGFF"/>
<keyword evidence="4" id="KW-0597">Phosphoprotein</keyword>
<evidence type="ECO:0000313" key="18">
    <source>
        <dbReference type="Proteomes" id="UP000242638"/>
    </source>
</evidence>
<keyword evidence="18" id="KW-1185">Reference proteome</keyword>
<evidence type="ECO:0000256" key="1">
    <source>
        <dbReference type="ARBA" id="ARBA00004554"/>
    </source>
</evidence>
<dbReference type="RefSeq" id="XP_008436020.1">
    <property type="nucleotide sequence ID" value="XM_008437798.2"/>
</dbReference>
<name>A0A3P9Q527_POERE</name>
<evidence type="ECO:0000256" key="9">
    <source>
        <dbReference type="ARBA" id="ARBA00058516"/>
    </source>
</evidence>
<feature type="transmembrane region" description="Helical" evidence="15">
    <location>
        <begin position="522"/>
        <end position="542"/>
    </location>
</feature>
<organism evidence="17 18">
    <name type="scientific">Poecilia reticulata</name>
    <name type="common">Guppy</name>
    <name type="synonym">Acanthophacelus reticulatus</name>
    <dbReference type="NCBI Taxonomy" id="8081"/>
    <lineage>
        <taxon>Eukaryota</taxon>
        <taxon>Metazoa</taxon>
        <taxon>Chordata</taxon>
        <taxon>Craniata</taxon>
        <taxon>Vertebrata</taxon>
        <taxon>Euteleostomi</taxon>
        <taxon>Actinopterygii</taxon>
        <taxon>Neopterygii</taxon>
        <taxon>Teleostei</taxon>
        <taxon>Neoteleostei</taxon>
        <taxon>Acanthomorphata</taxon>
        <taxon>Ovalentaria</taxon>
        <taxon>Atherinomorphae</taxon>
        <taxon>Cyprinodontiformes</taxon>
        <taxon>Poeciliidae</taxon>
        <taxon>Poeciliinae</taxon>
        <taxon>Poecilia</taxon>
    </lineage>
</organism>
<feature type="compositionally biased region" description="Basic and acidic residues" evidence="14">
    <location>
        <begin position="593"/>
        <end position="634"/>
    </location>
</feature>
<evidence type="ECO:0000256" key="12">
    <source>
        <dbReference type="ARBA" id="ARBA00076353"/>
    </source>
</evidence>
<keyword evidence="3" id="KW-1003">Cell membrane</keyword>
<feature type="compositionally biased region" description="Basic and acidic residues" evidence="14">
    <location>
        <begin position="345"/>
        <end position="370"/>
    </location>
</feature>
<feature type="transmembrane region" description="Helical" evidence="15">
    <location>
        <begin position="486"/>
        <end position="510"/>
    </location>
</feature>
<evidence type="ECO:0000256" key="15">
    <source>
        <dbReference type="SAM" id="Phobius"/>
    </source>
</evidence>
<dbReference type="InterPro" id="IPR036259">
    <property type="entry name" value="MFS_trans_sf"/>
</dbReference>
<accession>A0A3P9Q527</accession>
<keyword evidence="2" id="KW-0813">Transport</keyword>
<reference evidence="18" key="1">
    <citation type="submission" date="2013-11" db="EMBL/GenBank/DDBJ databases">
        <title>The genomic landscape of the Guanapo guppy.</title>
        <authorList>
            <person name="Kuenstner A."/>
            <person name="Dreyer C."/>
        </authorList>
    </citation>
    <scope>NUCLEOTIDE SEQUENCE</scope>
    <source>
        <strain evidence="18">Guanapo</strain>
    </source>
</reference>
<dbReference type="FunFam" id="1.20.1250.20:FF:000326">
    <property type="entry name" value="Solute carrier family 16 member 6"/>
    <property type="match status" value="1"/>
</dbReference>
<dbReference type="GeneTree" id="ENSGT00940000155575"/>
<dbReference type="PANTHER" id="PTHR11360">
    <property type="entry name" value="MONOCARBOXYLATE TRANSPORTER"/>
    <property type="match status" value="1"/>
</dbReference>
<dbReference type="InterPro" id="IPR020846">
    <property type="entry name" value="MFS_dom"/>
</dbReference>
<dbReference type="OrthoDB" id="8055603at2759"/>
<evidence type="ECO:0000256" key="5">
    <source>
        <dbReference type="ARBA" id="ARBA00022692"/>
    </source>
</evidence>
<feature type="transmembrane region" description="Helical" evidence="15">
    <location>
        <begin position="428"/>
        <end position="451"/>
    </location>
</feature>
<feature type="transmembrane region" description="Helical" evidence="15">
    <location>
        <begin position="132"/>
        <end position="150"/>
    </location>
</feature>
<protein>
    <recommendedName>
        <fullName evidence="11">Monocarboxylate transporter 7</fullName>
    </recommendedName>
    <alternativeName>
        <fullName evidence="12">Monocarboxylate transporter 6</fullName>
    </alternativeName>
    <alternativeName>
        <fullName evidence="13">Solute carrier family 16 member 6</fullName>
    </alternativeName>
</protein>
<feature type="transmembrane region" description="Helical" evidence="15">
    <location>
        <begin position="188"/>
        <end position="213"/>
    </location>
</feature>
<evidence type="ECO:0000259" key="16">
    <source>
        <dbReference type="PROSITE" id="PS50850"/>
    </source>
</evidence>
<dbReference type="GO" id="GO:0016323">
    <property type="term" value="C:basolateral plasma membrane"/>
    <property type="evidence" value="ECO:0007669"/>
    <property type="project" value="UniProtKB-SubCell"/>
</dbReference>
<reference evidence="17" key="3">
    <citation type="submission" date="2025-09" db="UniProtKB">
        <authorList>
            <consortium name="Ensembl"/>
        </authorList>
    </citation>
    <scope>IDENTIFICATION</scope>
    <source>
        <strain evidence="17">Guanapo</strain>
    </source>
</reference>
<comment type="subcellular location">
    <subcellularLocation>
        <location evidence="1">Basolateral cell membrane</location>
        <topology evidence="1">Multi-pass membrane protein</topology>
    </subcellularLocation>
</comment>
<reference evidence="17" key="2">
    <citation type="submission" date="2025-08" db="UniProtKB">
        <authorList>
            <consortium name="Ensembl"/>
        </authorList>
    </citation>
    <scope>IDENTIFICATION</scope>
    <source>
        <strain evidence="17">Guanapo</strain>
    </source>
</reference>
<keyword evidence="7 15" id="KW-0472">Membrane</keyword>
<dbReference type="Ensembl" id="ENSPRET00000029430.1">
    <property type="protein sequence ID" value="ENSPREP00000029109.1"/>
    <property type="gene ID" value="ENSPREG00000019699.1"/>
</dbReference>
<feature type="transmembrane region" description="Helical" evidence="15">
    <location>
        <begin position="554"/>
        <end position="573"/>
    </location>
</feature>
<evidence type="ECO:0000256" key="4">
    <source>
        <dbReference type="ARBA" id="ARBA00022553"/>
    </source>
</evidence>
<dbReference type="Gene3D" id="1.20.1250.20">
    <property type="entry name" value="MFS general substrate transporter like domains"/>
    <property type="match status" value="2"/>
</dbReference>
<feature type="region of interest" description="Disordered" evidence="14">
    <location>
        <begin position="321"/>
        <end position="374"/>
    </location>
</feature>
<dbReference type="FunFam" id="1.20.1250.20:FF:000490">
    <property type="entry name" value="Solute carrier family 16 member 6"/>
    <property type="match status" value="1"/>
</dbReference>
<comment type="subunit">
    <text evidence="10">Forms functional complexes with BSG/CD147 or EMB/GP70 ancillary proteins.</text>
</comment>
<proteinExistence type="predicted"/>
<dbReference type="InterPro" id="IPR050327">
    <property type="entry name" value="Proton-linked_MCT"/>
</dbReference>
<feature type="transmembrane region" description="Helical" evidence="15">
    <location>
        <begin position="252"/>
        <end position="270"/>
    </location>
</feature>
<dbReference type="PROSITE" id="PS50850">
    <property type="entry name" value="MFS"/>
    <property type="match status" value="1"/>
</dbReference>
<dbReference type="Bgee" id="ENSPREG00000019699">
    <property type="expression patterns" value="Expressed in caudal fin and 1 other cell type or tissue"/>
</dbReference>
<evidence type="ECO:0000256" key="11">
    <source>
        <dbReference type="ARBA" id="ARBA00072172"/>
    </source>
</evidence>
<keyword evidence="6 15" id="KW-1133">Transmembrane helix</keyword>
<dbReference type="Proteomes" id="UP000242638">
    <property type="component" value="Unassembled WGS sequence"/>
</dbReference>
<dbReference type="InterPro" id="IPR011701">
    <property type="entry name" value="MFS"/>
</dbReference>
<dbReference type="CDD" id="cd17422">
    <property type="entry name" value="MFS_MCT7"/>
    <property type="match status" value="1"/>
</dbReference>
<feature type="domain" description="Major facilitator superfamily (MFS) profile" evidence="16">
    <location>
        <begin position="94"/>
        <end position="578"/>
    </location>
</feature>
<dbReference type="PANTHER" id="PTHR11360:SF20">
    <property type="entry name" value="MONOCARBOXYLATE TRANSPORTER 7"/>
    <property type="match status" value="1"/>
</dbReference>
<feature type="transmembrane region" description="Helical" evidence="15">
    <location>
        <begin position="162"/>
        <end position="182"/>
    </location>
</feature>